<feature type="region of interest" description="Disordered" evidence="4">
    <location>
        <begin position="203"/>
        <end position="225"/>
    </location>
</feature>
<evidence type="ECO:0000256" key="3">
    <source>
        <dbReference type="ARBA" id="ARBA00023237"/>
    </source>
</evidence>
<organism evidence="7 8">
    <name type="scientific">Candidatus Cryptobacteroides intestinigallinarum</name>
    <dbReference type="NCBI Taxonomy" id="2840767"/>
    <lineage>
        <taxon>Bacteria</taxon>
        <taxon>Pseudomonadati</taxon>
        <taxon>Bacteroidota</taxon>
        <taxon>Bacteroidia</taxon>
        <taxon>Bacteroidales</taxon>
        <taxon>Candidatus Cryptobacteroides</taxon>
    </lineage>
</organism>
<dbReference type="SUPFAM" id="SSF56935">
    <property type="entry name" value="Porins"/>
    <property type="match status" value="1"/>
</dbReference>
<evidence type="ECO:0000256" key="5">
    <source>
        <dbReference type="SAM" id="SignalP"/>
    </source>
</evidence>
<feature type="chain" id="PRO_5038606061" evidence="5">
    <location>
        <begin position="25"/>
        <end position="693"/>
    </location>
</feature>
<keyword evidence="3" id="KW-0998">Cell outer membrane</keyword>
<evidence type="ECO:0000313" key="8">
    <source>
        <dbReference type="Proteomes" id="UP000823617"/>
    </source>
</evidence>
<gene>
    <name evidence="7" type="ORF">IAC08_03940</name>
</gene>
<dbReference type="Proteomes" id="UP000823617">
    <property type="component" value="Unassembled WGS sequence"/>
</dbReference>
<evidence type="ECO:0000256" key="2">
    <source>
        <dbReference type="ARBA" id="ARBA00023136"/>
    </source>
</evidence>
<dbReference type="EMBL" id="JADIMK010000040">
    <property type="protein sequence ID" value="MBO8455539.1"/>
    <property type="molecule type" value="Genomic_DNA"/>
</dbReference>
<reference evidence="7" key="1">
    <citation type="submission" date="2020-10" db="EMBL/GenBank/DDBJ databases">
        <authorList>
            <person name="Gilroy R."/>
        </authorList>
    </citation>
    <scope>NUCLEOTIDE SEQUENCE</scope>
    <source>
        <strain evidence="7">B1-3475</strain>
    </source>
</reference>
<dbReference type="InterPro" id="IPR036942">
    <property type="entry name" value="Beta-barrel_TonB_sf"/>
</dbReference>
<proteinExistence type="predicted"/>
<dbReference type="Pfam" id="PF14905">
    <property type="entry name" value="OMP_b-brl_3"/>
    <property type="match status" value="1"/>
</dbReference>
<comment type="subcellular location">
    <subcellularLocation>
        <location evidence="1">Cell outer membrane</location>
    </subcellularLocation>
</comment>
<dbReference type="Gene3D" id="2.40.170.20">
    <property type="entry name" value="TonB-dependent receptor, beta-barrel domain"/>
    <property type="match status" value="1"/>
</dbReference>
<evidence type="ECO:0000256" key="1">
    <source>
        <dbReference type="ARBA" id="ARBA00004442"/>
    </source>
</evidence>
<evidence type="ECO:0000259" key="6">
    <source>
        <dbReference type="Pfam" id="PF14905"/>
    </source>
</evidence>
<evidence type="ECO:0000313" key="7">
    <source>
        <dbReference type="EMBL" id="MBO8455539.1"/>
    </source>
</evidence>
<dbReference type="InterPro" id="IPR041700">
    <property type="entry name" value="OMP_b-brl_3"/>
</dbReference>
<dbReference type="GO" id="GO:0009279">
    <property type="term" value="C:cell outer membrane"/>
    <property type="evidence" value="ECO:0007669"/>
    <property type="project" value="UniProtKB-SubCell"/>
</dbReference>
<reference evidence="7" key="2">
    <citation type="journal article" date="2021" name="PeerJ">
        <title>Extensive microbial diversity within the chicken gut microbiome revealed by metagenomics and culture.</title>
        <authorList>
            <person name="Gilroy R."/>
            <person name="Ravi A."/>
            <person name="Getino M."/>
            <person name="Pursley I."/>
            <person name="Horton D.L."/>
            <person name="Alikhan N.F."/>
            <person name="Baker D."/>
            <person name="Gharbi K."/>
            <person name="Hall N."/>
            <person name="Watson M."/>
            <person name="Adriaenssens E.M."/>
            <person name="Foster-Nyarko E."/>
            <person name="Jarju S."/>
            <person name="Secka A."/>
            <person name="Antonio M."/>
            <person name="Oren A."/>
            <person name="Chaudhuri R.R."/>
            <person name="La Ragione R."/>
            <person name="Hildebrand F."/>
            <person name="Pallen M.J."/>
        </authorList>
    </citation>
    <scope>NUCLEOTIDE SEQUENCE</scope>
    <source>
        <strain evidence="7">B1-3475</strain>
    </source>
</reference>
<keyword evidence="5" id="KW-0732">Signal</keyword>
<sequence>MFSLPIAFLLALLPYQVSVSDSTAAETPADTLLNAVVTTSRVVRDADRTTYVILEADRLKSYDIYSLLDQIPNVRRDNITDKMRINGRDEIAYVVDGVEITGQELLALSPEQVRSISIIHSPKGKYESRGIRYVVEVRKKKENGLLIDVRNSLFIVPENVRTVANEQPGVSMQYSRDRLDINAGYVYGDILWGYDRYESRRMPDGTEYATSPTSGDSPEELASKQSHSAYVRASYDFNGRHSLSVSGSYSRNDISTENSAFLENTATGMSFKEVSRIGRLEDNMAAGLTYNATLSDKMSMSISANWNRLTSPESHSYMYNDALKESARYGRSKDYSFQNIDFTYGIADAVSLNFGANNIYNRYVIQDRGTGSTVLDRKSVRSDTYGYVTWGIRKDLALNGGISAGYVRDDGTGRFYVAPMLSLTYYPKSIFALAATYSIEPSYPARDELDPVLRQTGENLYMQGNPDLPPLSLTHSFLLQMTFWDNLTFTNYFTGTSSQVSEYYVRRGNDVVSTYTPATMWYNVTGIDYDWKISPNWSWKNSVQMNVARTFNGESGNSNIGVMGESVLGYFSKKLKLFSQLRYSRSMWRMPTIQGFSETGFDMWDLTVNKYLFKNRLVLSLNYSIPLHLGARKSQQSEISTPFYFRHDELDLGIYDNMVIFKLSYRFGNGRRTRVIDDSTRYDTEAGDSRGLL</sequence>
<keyword evidence="2" id="KW-0472">Membrane</keyword>
<evidence type="ECO:0000256" key="4">
    <source>
        <dbReference type="SAM" id="MobiDB-lite"/>
    </source>
</evidence>
<comment type="caution">
    <text evidence="7">The sequence shown here is derived from an EMBL/GenBank/DDBJ whole genome shotgun (WGS) entry which is preliminary data.</text>
</comment>
<name>A0A9D9MZX1_9BACT</name>
<feature type="domain" description="Outer membrane protein beta-barrel" evidence="6">
    <location>
        <begin position="416"/>
        <end position="641"/>
    </location>
</feature>
<feature type="signal peptide" evidence="5">
    <location>
        <begin position="1"/>
        <end position="24"/>
    </location>
</feature>
<dbReference type="AlphaFoldDB" id="A0A9D9MZX1"/>
<protein>
    <submittedName>
        <fullName evidence="7">Outer membrane beta-barrel protein</fullName>
    </submittedName>
</protein>
<accession>A0A9D9MZX1</accession>